<dbReference type="AlphaFoldDB" id="A0AAW1XHJ5"/>
<accession>A0AAW1XHJ5</accession>
<comment type="caution">
    <text evidence="2">The sequence shown here is derived from an EMBL/GenBank/DDBJ whole genome shotgun (WGS) entry which is preliminary data.</text>
</comment>
<gene>
    <name evidence="2" type="ORF">M0R45_022345</name>
</gene>
<proteinExistence type="predicted"/>
<keyword evidence="1" id="KW-0472">Membrane</keyword>
<evidence type="ECO:0000313" key="3">
    <source>
        <dbReference type="Proteomes" id="UP001457282"/>
    </source>
</evidence>
<sequence>MSKAMATSSLCPALAPKPSSFSSGNRPRSKKTGFVHLQRRRLLKVSASYDRDNHDGKLVDEDMIVLRIRIHDMKMTERRDQNEPPSNWMEWEKRYYANYNSDICEAVGLLQSQLMNTRPSLALGMLALITLSVPFSTAALMSPLLGIFKGMMVDGIHF</sequence>
<dbReference type="Proteomes" id="UP001457282">
    <property type="component" value="Unassembled WGS sequence"/>
</dbReference>
<dbReference type="PANTHER" id="PTHR33782">
    <property type="entry name" value="OS01G0121600 PROTEIN"/>
    <property type="match status" value="1"/>
</dbReference>
<evidence type="ECO:0000313" key="2">
    <source>
        <dbReference type="EMBL" id="KAK9935235.1"/>
    </source>
</evidence>
<organism evidence="2 3">
    <name type="scientific">Rubus argutus</name>
    <name type="common">Southern blackberry</name>
    <dbReference type="NCBI Taxonomy" id="59490"/>
    <lineage>
        <taxon>Eukaryota</taxon>
        <taxon>Viridiplantae</taxon>
        <taxon>Streptophyta</taxon>
        <taxon>Embryophyta</taxon>
        <taxon>Tracheophyta</taxon>
        <taxon>Spermatophyta</taxon>
        <taxon>Magnoliopsida</taxon>
        <taxon>eudicotyledons</taxon>
        <taxon>Gunneridae</taxon>
        <taxon>Pentapetalae</taxon>
        <taxon>rosids</taxon>
        <taxon>fabids</taxon>
        <taxon>Rosales</taxon>
        <taxon>Rosaceae</taxon>
        <taxon>Rosoideae</taxon>
        <taxon>Rosoideae incertae sedis</taxon>
        <taxon>Rubus</taxon>
    </lineage>
</organism>
<reference evidence="2 3" key="1">
    <citation type="journal article" date="2023" name="G3 (Bethesda)">
        <title>A chromosome-length genome assembly and annotation of blackberry (Rubus argutus, cv. 'Hillquist').</title>
        <authorList>
            <person name="Bruna T."/>
            <person name="Aryal R."/>
            <person name="Dudchenko O."/>
            <person name="Sargent D.J."/>
            <person name="Mead D."/>
            <person name="Buti M."/>
            <person name="Cavallini A."/>
            <person name="Hytonen T."/>
            <person name="Andres J."/>
            <person name="Pham M."/>
            <person name="Weisz D."/>
            <person name="Mascagni F."/>
            <person name="Usai G."/>
            <person name="Natali L."/>
            <person name="Bassil N."/>
            <person name="Fernandez G.E."/>
            <person name="Lomsadze A."/>
            <person name="Armour M."/>
            <person name="Olukolu B."/>
            <person name="Poorten T."/>
            <person name="Britton C."/>
            <person name="Davik J."/>
            <person name="Ashrafi H."/>
            <person name="Aiden E.L."/>
            <person name="Borodovsky M."/>
            <person name="Worthington M."/>
        </authorList>
    </citation>
    <scope>NUCLEOTIDE SEQUENCE [LARGE SCALE GENOMIC DNA]</scope>
    <source>
        <strain evidence="2">PI 553951</strain>
    </source>
</reference>
<dbReference type="EMBL" id="JBEDUW010000004">
    <property type="protein sequence ID" value="KAK9935235.1"/>
    <property type="molecule type" value="Genomic_DNA"/>
</dbReference>
<name>A0AAW1XHJ5_RUBAR</name>
<keyword evidence="1" id="KW-1133">Transmembrane helix</keyword>
<keyword evidence="1" id="KW-0812">Transmembrane</keyword>
<feature type="transmembrane region" description="Helical" evidence="1">
    <location>
        <begin position="121"/>
        <end position="148"/>
    </location>
</feature>
<dbReference type="PANTHER" id="PTHR33782:SF5">
    <property type="entry name" value="MEDIATOR OF RNA POLYMERASE II TRANSCRIPTION SUBUNIT"/>
    <property type="match status" value="1"/>
</dbReference>
<protein>
    <submittedName>
        <fullName evidence="2">Uncharacterized protein</fullName>
    </submittedName>
</protein>
<keyword evidence="3" id="KW-1185">Reference proteome</keyword>
<evidence type="ECO:0000256" key="1">
    <source>
        <dbReference type="SAM" id="Phobius"/>
    </source>
</evidence>